<accession>A0A816APX6</accession>
<dbReference type="EMBL" id="CAJNOV010017012">
    <property type="protein sequence ID" value="CAF1598651.1"/>
    <property type="molecule type" value="Genomic_DNA"/>
</dbReference>
<dbReference type="AlphaFoldDB" id="A0A816APX6"/>
<evidence type="ECO:0000256" key="1">
    <source>
        <dbReference type="SAM" id="Phobius"/>
    </source>
</evidence>
<evidence type="ECO:0000313" key="3">
    <source>
        <dbReference type="EMBL" id="CAF5161414.1"/>
    </source>
</evidence>
<proteinExistence type="predicted"/>
<protein>
    <submittedName>
        <fullName evidence="2">Uncharacterized protein</fullName>
    </submittedName>
</protein>
<organism evidence="2 5">
    <name type="scientific">Rotaria magnacalcarata</name>
    <dbReference type="NCBI Taxonomy" id="392030"/>
    <lineage>
        <taxon>Eukaryota</taxon>
        <taxon>Metazoa</taxon>
        <taxon>Spiralia</taxon>
        <taxon>Gnathifera</taxon>
        <taxon>Rotifera</taxon>
        <taxon>Eurotatoria</taxon>
        <taxon>Bdelloidea</taxon>
        <taxon>Philodinida</taxon>
        <taxon>Philodinidae</taxon>
        <taxon>Rotaria</taxon>
    </lineage>
</organism>
<evidence type="ECO:0000313" key="5">
    <source>
        <dbReference type="Proteomes" id="UP000663855"/>
    </source>
</evidence>
<dbReference type="Proteomes" id="UP000663855">
    <property type="component" value="Unassembled WGS sequence"/>
</dbReference>
<feature type="transmembrane region" description="Helical" evidence="1">
    <location>
        <begin position="35"/>
        <end position="57"/>
    </location>
</feature>
<evidence type="ECO:0000313" key="2">
    <source>
        <dbReference type="EMBL" id="CAF1598651.1"/>
    </source>
</evidence>
<reference evidence="2" key="1">
    <citation type="submission" date="2021-02" db="EMBL/GenBank/DDBJ databases">
        <authorList>
            <person name="Nowell W R."/>
        </authorList>
    </citation>
    <scope>NUCLEOTIDE SEQUENCE</scope>
</reference>
<keyword evidence="1" id="KW-0472">Membrane</keyword>
<sequence length="92" mass="10729">MPNQVEPIEAIIPRTIKGEENVSKRSYFKLTFHQLLSILITATVPIVIGIYTGIATYQQIKAADERRDFDFKQATELQRQHLYNNFINDIYQ</sequence>
<evidence type="ECO:0000313" key="4">
    <source>
        <dbReference type="EMBL" id="CAF5224375.1"/>
    </source>
</evidence>
<dbReference type="EMBL" id="CAJOBJ010373126">
    <property type="protein sequence ID" value="CAF5224375.1"/>
    <property type="molecule type" value="Genomic_DNA"/>
</dbReference>
<name>A0A816APX6_9BILA</name>
<gene>
    <name evidence="3" type="ORF">BYL167_LOCUS74690</name>
    <name evidence="2" type="ORF">CJN711_LOCUS34878</name>
    <name evidence="4" type="ORF">GIL414_LOCUS86074</name>
</gene>
<comment type="caution">
    <text evidence="2">The sequence shown here is derived from an EMBL/GenBank/DDBJ whole genome shotgun (WGS) entry which is preliminary data.</text>
</comment>
<keyword evidence="1" id="KW-1133">Transmembrane helix</keyword>
<dbReference type="Proteomes" id="UP000681720">
    <property type="component" value="Unassembled WGS sequence"/>
</dbReference>
<keyword evidence="1" id="KW-0812">Transmembrane</keyword>
<dbReference type="EMBL" id="CAJOBH010266512">
    <property type="protein sequence ID" value="CAF5161414.1"/>
    <property type="molecule type" value="Genomic_DNA"/>
</dbReference>
<dbReference type="Proteomes" id="UP000681967">
    <property type="component" value="Unassembled WGS sequence"/>
</dbReference>
<feature type="non-terminal residue" evidence="2">
    <location>
        <position position="92"/>
    </location>
</feature>